<evidence type="ECO:0000256" key="10">
    <source>
        <dbReference type="ARBA" id="ARBA00022833"/>
    </source>
</evidence>
<keyword evidence="10" id="KW-0862">Zinc</keyword>
<evidence type="ECO:0000256" key="14">
    <source>
        <dbReference type="PROSITE-ProRule" id="PRU00175"/>
    </source>
</evidence>
<dbReference type="Pfam" id="PF13639">
    <property type="entry name" value="zf-RING_2"/>
    <property type="match status" value="1"/>
</dbReference>
<evidence type="ECO:0000256" key="8">
    <source>
        <dbReference type="ARBA" id="ARBA00022771"/>
    </source>
</evidence>
<dbReference type="RefSeq" id="XP_027358784.1">
    <property type="nucleotide sequence ID" value="XM_027502983.1"/>
</dbReference>
<organism evidence="16 17">
    <name type="scientific">Abrus precatorius</name>
    <name type="common">Indian licorice</name>
    <name type="synonym">Glycine abrus</name>
    <dbReference type="NCBI Taxonomy" id="3816"/>
    <lineage>
        <taxon>Eukaryota</taxon>
        <taxon>Viridiplantae</taxon>
        <taxon>Streptophyta</taxon>
        <taxon>Embryophyta</taxon>
        <taxon>Tracheophyta</taxon>
        <taxon>Spermatophyta</taxon>
        <taxon>Magnoliopsida</taxon>
        <taxon>eudicotyledons</taxon>
        <taxon>Gunneridae</taxon>
        <taxon>Pentapetalae</taxon>
        <taxon>rosids</taxon>
        <taxon>fabids</taxon>
        <taxon>Fabales</taxon>
        <taxon>Fabaceae</taxon>
        <taxon>Papilionoideae</taxon>
        <taxon>50 kb inversion clade</taxon>
        <taxon>NPAAA clade</taxon>
        <taxon>indigoferoid/millettioid clade</taxon>
        <taxon>Abreae</taxon>
        <taxon>Abrus</taxon>
    </lineage>
</organism>
<dbReference type="GO" id="GO:0008270">
    <property type="term" value="F:zinc ion binding"/>
    <property type="evidence" value="ECO:0007669"/>
    <property type="project" value="UniProtKB-KW"/>
</dbReference>
<evidence type="ECO:0000256" key="3">
    <source>
        <dbReference type="ARBA" id="ARBA00004906"/>
    </source>
</evidence>
<reference evidence="16" key="1">
    <citation type="journal article" date="2019" name="Toxins">
        <title>Detection of Abrin-Like and Prepropulchellin-Like Toxin Genes and Transcripts Using Whole Genome Sequencing and Full-Length Transcript Sequencing of Abrus precatorius.</title>
        <authorList>
            <person name="Hovde B.T."/>
            <person name="Daligault H.E."/>
            <person name="Hanschen E.R."/>
            <person name="Kunde Y.A."/>
            <person name="Johnson M.B."/>
            <person name="Starkenburg S.R."/>
            <person name="Johnson S.L."/>
        </authorList>
    </citation>
    <scope>NUCLEOTIDE SEQUENCE [LARGE SCALE GENOMIC DNA]</scope>
</reference>
<evidence type="ECO:0000256" key="12">
    <source>
        <dbReference type="ARBA" id="ARBA00023136"/>
    </source>
</evidence>
<feature type="domain" description="RING-type" evidence="15">
    <location>
        <begin position="37"/>
        <end position="79"/>
    </location>
</feature>
<keyword evidence="9" id="KW-0833">Ubl conjugation pathway</keyword>
<gene>
    <name evidence="17" type="primary">LOC113867591</name>
</gene>
<dbReference type="EC" id="2.3.2.27" evidence="4"/>
<dbReference type="FunFam" id="3.30.40.10:FF:000982">
    <property type="entry name" value="RING-H2 finger protein ATL2K"/>
    <property type="match status" value="1"/>
</dbReference>
<dbReference type="GO" id="GO:0061630">
    <property type="term" value="F:ubiquitin protein ligase activity"/>
    <property type="evidence" value="ECO:0007669"/>
    <property type="project" value="UniProtKB-EC"/>
</dbReference>
<dbReference type="InterPro" id="IPR001841">
    <property type="entry name" value="Znf_RING"/>
</dbReference>
<dbReference type="SUPFAM" id="SSF57850">
    <property type="entry name" value="RING/U-box"/>
    <property type="match status" value="1"/>
</dbReference>
<evidence type="ECO:0000256" key="6">
    <source>
        <dbReference type="ARBA" id="ARBA00022692"/>
    </source>
</evidence>
<dbReference type="GeneID" id="113867591"/>
<dbReference type="PROSITE" id="PS50089">
    <property type="entry name" value="ZF_RING_2"/>
    <property type="match status" value="1"/>
</dbReference>
<evidence type="ECO:0000256" key="13">
    <source>
        <dbReference type="ARBA" id="ARBA00024209"/>
    </source>
</evidence>
<dbReference type="Proteomes" id="UP000694853">
    <property type="component" value="Unplaced"/>
</dbReference>
<keyword evidence="16" id="KW-1185">Reference proteome</keyword>
<evidence type="ECO:0000256" key="4">
    <source>
        <dbReference type="ARBA" id="ARBA00012483"/>
    </source>
</evidence>
<name>A0A8B8LV63_ABRPR</name>
<proteinExistence type="inferred from homology"/>
<comment type="pathway">
    <text evidence="3">Protein modification; protein ubiquitination.</text>
</comment>
<dbReference type="InterPro" id="IPR013083">
    <property type="entry name" value="Znf_RING/FYVE/PHD"/>
</dbReference>
<dbReference type="SMART" id="SM00184">
    <property type="entry name" value="RING"/>
    <property type="match status" value="1"/>
</dbReference>
<reference evidence="17" key="2">
    <citation type="submission" date="2025-08" db="UniProtKB">
        <authorList>
            <consortium name="RefSeq"/>
        </authorList>
    </citation>
    <scope>IDENTIFICATION</scope>
    <source>
        <tissue evidence="17">Young leaves</tissue>
    </source>
</reference>
<evidence type="ECO:0000256" key="2">
    <source>
        <dbReference type="ARBA" id="ARBA00004167"/>
    </source>
</evidence>
<dbReference type="Gene3D" id="3.30.40.10">
    <property type="entry name" value="Zinc/RING finger domain, C3HC4 (zinc finger)"/>
    <property type="match status" value="1"/>
</dbReference>
<evidence type="ECO:0000259" key="15">
    <source>
        <dbReference type="PROSITE" id="PS50089"/>
    </source>
</evidence>
<comment type="similarity">
    <text evidence="13">Belongs to the RING-type zinc finger family. ATL subfamily.</text>
</comment>
<evidence type="ECO:0000256" key="7">
    <source>
        <dbReference type="ARBA" id="ARBA00022723"/>
    </source>
</evidence>
<evidence type="ECO:0000313" key="17">
    <source>
        <dbReference type="RefSeq" id="XP_027358784.1"/>
    </source>
</evidence>
<keyword evidence="5" id="KW-0808">Transferase</keyword>
<sequence length="129" mass="14300">MIERGTNGGKSMSITDLEKLPCYDYVAKDNTSSPVDCAVCLENLITGDKCRLLPMCKHSFHARSVDTWLLKTPICPICRSNAASHSEDQVIGISEYFIEPISGSRESLERGPSRNVDIELIQNPTLRLS</sequence>
<dbReference type="PANTHER" id="PTHR45768">
    <property type="entry name" value="E3 UBIQUITIN-PROTEIN LIGASE RNF13-LIKE"/>
    <property type="match status" value="1"/>
</dbReference>
<comment type="catalytic activity">
    <reaction evidence="1">
        <text>S-ubiquitinyl-[E2 ubiquitin-conjugating enzyme]-L-cysteine + [acceptor protein]-L-lysine = [E2 ubiquitin-conjugating enzyme]-L-cysteine + N(6)-ubiquitinyl-[acceptor protein]-L-lysine.</text>
        <dbReference type="EC" id="2.3.2.27"/>
    </reaction>
</comment>
<evidence type="ECO:0000256" key="1">
    <source>
        <dbReference type="ARBA" id="ARBA00000900"/>
    </source>
</evidence>
<protein>
    <recommendedName>
        <fullName evidence="4">RING-type E3 ubiquitin transferase</fullName>
        <ecNumber evidence="4">2.3.2.27</ecNumber>
    </recommendedName>
</protein>
<comment type="subcellular location">
    <subcellularLocation>
        <location evidence="2">Membrane</location>
        <topology evidence="2">Single-pass membrane protein</topology>
    </subcellularLocation>
</comment>
<keyword evidence="6" id="KW-0812">Transmembrane</keyword>
<keyword evidence="7" id="KW-0479">Metal-binding</keyword>
<keyword evidence="12" id="KW-0472">Membrane</keyword>
<dbReference type="OrthoDB" id="8062037at2759"/>
<evidence type="ECO:0000256" key="11">
    <source>
        <dbReference type="ARBA" id="ARBA00022989"/>
    </source>
</evidence>
<dbReference type="KEGG" id="aprc:113867591"/>
<evidence type="ECO:0000256" key="5">
    <source>
        <dbReference type="ARBA" id="ARBA00022679"/>
    </source>
</evidence>
<accession>A0A8B8LV63</accession>
<keyword evidence="8 14" id="KW-0863">Zinc-finger</keyword>
<dbReference type="AlphaFoldDB" id="A0A8B8LV63"/>
<dbReference type="PANTHER" id="PTHR45768:SF61">
    <property type="entry name" value="RING-H2 FINGER PROTEIN ATL18"/>
    <property type="match status" value="1"/>
</dbReference>
<dbReference type="GO" id="GO:0016020">
    <property type="term" value="C:membrane"/>
    <property type="evidence" value="ECO:0007669"/>
    <property type="project" value="UniProtKB-SubCell"/>
</dbReference>
<evidence type="ECO:0000313" key="16">
    <source>
        <dbReference type="Proteomes" id="UP000694853"/>
    </source>
</evidence>
<evidence type="ECO:0000256" key="9">
    <source>
        <dbReference type="ARBA" id="ARBA00022786"/>
    </source>
</evidence>
<keyword evidence="11" id="KW-1133">Transmembrane helix</keyword>